<dbReference type="AlphaFoldDB" id="A0AAD6SPC9"/>
<keyword evidence="5" id="KW-0464">Manganese</keyword>
<dbReference type="GO" id="GO:0017108">
    <property type="term" value="F:5'-flap endonuclease activity"/>
    <property type="evidence" value="ECO:0007669"/>
    <property type="project" value="TreeGrafter"/>
</dbReference>
<comment type="similarity">
    <text evidence="5">Belongs to the FAN1 family.</text>
</comment>
<evidence type="ECO:0000256" key="6">
    <source>
        <dbReference type="SAM" id="MobiDB-lite"/>
    </source>
</evidence>
<organism evidence="8 9">
    <name type="scientific">Mycena alexandri</name>
    <dbReference type="NCBI Taxonomy" id="1745969"/>
    <lineage>
        <taxon>Eukaryota</taxon>
        <taxon>Fungi</taxon>
        <taxon>Dikarya</taxon>
        <taxon>Basidiomycota</taxon>
        <taxon>Agaricomycotina</taxon>
        <taxon>Agaricomycetes</taxon>
        <taxon>Agaricomycetidae</taxon>
        <taxon>Agaricales</taxon>
        <taxon>Marasmiineae</taxon>
        <taxon>Mycenaceae</taxon>
        <taxon>Mycena</taxon>
    </lineage>
</organism>
<dbReference type="GO" id="GO:0036297">
    <property type="term" value="P:interstrand cross-link repair"/>
    <property type="evidence" value="ECO:0007669"/>
    <property type="project" value="InterPro"/>
</dbReference>
<keyword evidence="4 5" id="KW-0460">Magnesium</keyword>
<feature type="region of interest" description="Disordered" evidence="6">
    <location>
        <begin position="177"/>
        <end position="201"/>
    </location>
</feature>
<keyword evidence="3 5" id="KW-0378">Hydrolase</keyword>
<dbReference type="InterPro" id="IPR049132">
    <property type="entry name" value="FAN1-like_euk"/>
</dbReference>
<dbReference type="PANTHER" id="PTHR15749">
    <property type="entry name" value="FANCONI-ASSOCIATED NUCLEASE 1"/>
    <property type="match status" value="1"/>
</dbReference>
<evidence type="ECO:0000256" key="1">
    <source>
        <dbReference type="ARBA" id="ARBA00022722"/>
    </source>
</evidence>
<keyword evidence="5" id="KW-0227">DNA damage</keyword>
<keyword evidence="1 5" id="KW-0540">Nuclease</keyword>
<dbReference type="GO" id="GO:0046872">
    <property type="term" value="F:metal ion binding"/>
    <property type="evidence" value="ECO:0007669"/>
    <property type="project" value="UniProtKB-KW"/>
</dbReference>
<comment type="caution">
    <text evidence="8">The sequence shown here is derived from an EMBL/GenBank/DDBJ whole genome shotgun (WGS) entry which is preliminary data.</text>
</comment>
<dbReference type="InterPro" id="IPR014883">
    <property type="entry name" value="VRR_NUC"/>
</dbReference>
<dbReference type="GO" id="GO:0004528">
    <property type="term" value="F:phosphodiesterase I activity"/>
    <property type="evidence" value="ECO:0007669"/>
    <property type="project" value="UniProtKB-EC"/>
</dbReference>
<comment type="function">
    <text evidence="5">Nuclease required for the repair of DNA interstrand cross-links (ICL). Acts as a 5'-3' exonuclease that anchors at a cut end of DNA and cleaves DNA successively at every third nucleotide, allowing to excise an ICL from one strand through flanking incisions.</text>
</comment>
<comment type="subcellular location">
    <subcellularLocation>
        <location evidence="5">Nucleus</location>
    </subcellularLocation>
</comment>
<comment type="catalytic activity">
    <reaction evidence="5">
        <text>Hydrolytically removes 5'-nucleotides successively from the 3'-hydroxy termini of 3'-hydroxy-terminated oligonucleotides.</text>
        <dbReference type="EC" id="3.1.4.1"/>
    </reaction>
</comment>
<dbReference type="GO" id="GO:0005634">
    <property type="term" value="C:nucleus"/>
    <property type="evidence" value="ECO:0007669"/>
    <property type="project" value="UniProtKB-SubCell"/>
</dbReference>
<dbReference type="PANTHER" id="PTHR15749:SF4">
    <property type="entry name" value="FANCONI-ASSOCIATED NUCLEASE 1"/>
    <property type="match status" value="1"/>
</dbReference>
<feature type="compositionally biased region" description="Acidic residues" evidence="6">
    <location>
        <begin position="803"/>
        <end position="815"/>
    </location>
</feature>
<comment type="cofactor">
    <cofactor evidence="5">
        <name>Mg(2+)</name>
        <dbReference type="ChEBI" id="CHEBI:18420"/>
    </cofactor>
    <cofactor evidence="5">
        <name>Mn(2+)</name>
        <dbReference type="ChEBI" id="CHEBI:29035"/>
    </cofactor>
</comment>
<reference evidence="8" key="1">
    <citation type="submission" date="2023-03" db="EMBL/GenBank/DDBJ databases">
        <title>Massive genome expansion in bonnet fungi (Mycena s.s.) driven by repeated elements and novel gene families across ecological guilds.</title>
        <authorList>
            <consortium name="Lawrence Berkeley National Laboratory"/>
            <person name="Harder C.B."/>
            <person name="Miyauchi S."/>
            <person name="Viragh M."/>
            <person name="Kuo A."/>
            <person name="Thoen E."/>
            <person name="Andreopoulos B."/>
            <person name="Lu D."/>
            <person name="Skrede I."/>
            <person name="Drula E."/>
            <person name="Henrissat B."/>
            <person name="Morin E."/>
            <person name="Kohler A."/>
            <person name="Barry K."/>
            <person name="LaButti K."/>
            <person name="Morin E."/>
            <person name="Salamov A."/>
            <person name="Lipzen A."/>
            <person name="Mereny Z."/>
            <person name="Hegedus B."/>
            <person name="Baldrian P."/>
            <person name="Stursova M."/>
            <person name="Weitz H."/>
            <person name="Taylor A."/>
            <person name="Grigoriev I.V."/>
            <person name="Nagy L.G."/>
            <person name="Martin F."/>
            <person name="Kauserud H."/>
        </authorList>
    </citation>
    <scope>NUCLEOTIDE SEQUENCE</scope>
    <source>
        <strain evidence="8">CBHHK200</strain>
    </source>
</reference>
<dbReference type="GO" id="GO:0008409">
    <property type="term" value="F:5'-3' exonuclease activity"/>
    <property type="evidence" value="ECO:0007669"/>
    <property type="project" value="TreeGrafter"/>
</dbReference>
<dbReference type="InterPro" id="IPR049126">
    <property type="entry name" value="FAN1-like_TPR"/>
</dbReference>
<name>A0AAD6SPC9_9AGAR</name>
<evidence type="ECO:0000259" key="7">
    <source>
        <dbReference type="SMART" id="SM00990"/>
    </source>
</evidence>
<dbReference type="InterPro" id="IPR033315">
    <property type="entry name" value="Fan1-like"/>
</dbReference>
<feature type="region of interest" description="Disordered" evidence="6">
    <location>
        <begin position="375"/>
        <end position="398"/>
    </location>
</feature>
<evidence type="ECO:0000256" key="2">
    <source>
        <dbReference type="ARBA" id="ARBA00022723"/>
    </source>
</evidence>
<dbReference type="SMART" id="SM00990">
    <property type="entry name" value="VRR_NUC"/>
    <property type="match status" value="1"/>
</dbReference>
<dbReference type="Proteomes" id="UP001218188">
    <property type="component" value="Unassembled WGS sequence"/>
</dbReference>
<accession>A0AAD6SPC9</accession>
<feature type="compositionally biased region" description="Polar residues" evidence="6">
    <location>
        <begin position="186"/>
        <end position="200"/>
    </location>
</feature>
<keyword evidence="2 5" id="KW-0479">Metal-binding</keyword>
<keyword evidence="9" id="KW-1185">Reference proteome</keyword>
<dbReference type="Pfam" id="PF08774">
    <property type="entry name" value="VRR_NUC"/>
    <property type="match status" value="1"/>
</dbReference>
<gene>
    <name evidence="8" type="ORF">C8F04DRAFT_42431</name>
</gene>
<dbReference type="CDD" id="cd22326">
    <property type="entry name" value="FAN1-like"/>
    <property type="match status" value="1"/>
</dbReference>
<evidence type="ECO:0000313" key="8">
    <source>
        <dbReference type="EMBL" id="KAJ7029367.1"/>
    </source>
</evidence>
<feature type="domain" description="VRR-NUC" evidence="7">
    <location>
        <begin position="667"/>
        <end position="783"/>
    </location>
</feature>
<dbReference type="EC" id="3.1.4.1" evidence="5"/>
<dbReference type="GO" id="GO:0070336">
    <property type="term" value="F:flap-structured DNA binding"/>
    <property type="evidence" value="ECO:0007669"/>
    <property type="project" value="TreeGrafter"/>
</dbReference>
<protein>
    <recommendedName>
        <fullName evidence="5">Fanconi-associated nuclease</fullName>
        <ecNumber evidence="5">3.1.4.1</ecNumber>
    </recommendedName>
</protein>
<keyword evidence="5" id="KW-0234">DNA repair</keyword>
<feature type="region of interest" description="Disordered" evidence="6">
    <location>
        <begin position="789"/>
        <end position="853"/>
    </location>
</feature>
<proteinExistence type="inferred from homology"/>
<sequence length="853" mass="96393">MPKVSKSDIIFTGFPAPGSLSDGLNIDEFGESESNLDLNSNGDYHDPAISLDVLKTMVSTILASDSHLFTRAERNVLLSFRDLSVKAQHLFVFLAIHPKWHRIQSLQSVEDVPWGDLACAIAELCRPISDYNPILEAACEIEVKLEVKHEPVDPSLKMEEDGPSALVYIKKEEPKLAGPSDDIPIPQSQPNAIAGSSTSLFPFPRPDPKPSSLCIDDSQMTLRQLVEYMGLNEQRMIASQLKIKPGKKKMELIESILTTSSKQTNLMDFFSKSKAKAAPSSQEERLREMILKHLRKLIRIDEDVFEVLMRAHLRYFLPCEFPTEIIPRPLRHLQRKYPDYVCKRSENIWENRETLIEYHDSLRAEAKIAGVLPSGIQPDLEPSSEEMQPGKRKRPTADGVEVVKDKNAAAIRKATVTQTLFEEVFKRWASHYGVKAQSDSVDPGLERFEPGYVLTRATHKGANVFKVLKDDDSESDILDILLAQREWCRGLRGAWHTRKSGILLEKIKDGAPGKAMKVTRNGIADRDTGLIYRHSLITNLAKLQKRLPSEDELEISEPTKVPKITFSATRIPNVEKKQPSLWKTKNNEEGTIQALVSQHYETKFDFERVQPGGCLLTTLFTLLFWDIIFMPMNGVFETAFQTCPLDLCEDTFLSSRRDAIFERLDEIKDGRAGAILKKHDAEHRGAKKTVVGVRWDLCSRKQLVEIVKCISGATLRTICQMFCEDYVEACLGSPDLIAWDVDGENYKLLHIKGPGYPGRQNKKAWRDVLARGDAKQEICEVVELGKAKKKKGKKKDAESGSDSADDELEPDSEEESFWHPNDKAANVLTRSSNSDEEDEYQPKNPKRRKLSRE</sequence>
<dbReference type="Pfam" id="PF21170">
    <property type="entry name" value="FAN1_TPR"/>
    <property type="match status" value="1"/>
</dbReference>
<evidence type="ECO:0000256" key="5">
    <source>
        <dbReference type="RuleBase" id="RU365033"/>
    </source>
</evidence>
<keyword evidence="5" id="KW-0539">Nucleus</keyword>
<evidence type="ECO:0000256" key="3">
    <source>
        <dbReference type="ARBA" id="ARBA00022801"/>
    </source>
</evidence>
<evidence type="ECO:0000313" key="9">
    <source>
        <dbReference type="Proteomes" id="UP001218188"/>
    </source>
</evidence>
<dbReference type="EMBL" id="JARJCM010000102">
    <property type="protein sequence ID" value="KAJ7029367.1"/>
    <property type="molecule type" value="Genomic_DNA"/>
</dbReference>
<evidence type="ECO:0000256" key="4">
    <source>
        <dbReference type="ARBA" id="ARBA00022842"/>
    </source>
</evidence>
<feature type="compositionally biased region" description="Basic residues" evidence="6">
    <location>
        <begin position="844"/>
        <end position="853"/>
    </location>
</feature>